<feature type="compositionally biased region" description="Low complexity" evidence="9">
    <location>
        <begin position="891"/>
        <end position="922"/>
    </location>
</feature>
<feature type="compositionally biased region" description="Acidic residues" evidence="9">
    <location>
        <begin position="343"/>
        <end position="372"/>
    </location>
</feature>
<evidence type="ECO:0000256" key="2">
    <source>
        <dbReference type="ARBA" id="ARBA00004496"/>
    </source>
</evidence>
<feature type="compositionally biased region" description="Gly residues" evidence="9">
    <location>
        <begin position="984"/>
        <end position="994"/>
    </location>
</feature>
<dbReference type="InterPro" id="IPR025279">
    <property type="entry name" value="NST1"/>
</dbReference>
<dbReference type="Pfam" id="PF13945">
    <property type="entry name" value="NST1"/>
    <property type="match status" value="1"/>
</dbReference>
<keyword evidence="6 8" id="KW-0346">Stress response</keyword>
<feature type="compositionally biased region" description="Polar residues" evidence="9">
    <location>
        <begin position="960"/>
        <end position="975"/>
    </location>
</feature>
<evidence type="ECO:0000256" key="6">
    <source>
        <dbReference type="ARBA" id="ARBA00023016"/>
    </source>
</evidence>
<feature type="compositionally biased region" description="Low complexity" evidence="9">
    <location>
        <begin position="1041"/>
        <end position="1052"/>
    </location>
</feature>
<dbReference type="PANTHER" id="PTHR31780:SF10">
    <property type="entry name" value="LD36051P"/>
    <property type="match status" value="1"/>
</dbReference>
<dbReference type="EMBL" id="CP034204">
    <property type="protein sequence ID" value="QBZ53845.1"/>
    <property type="molecule type" value="Genomic_DNA"/>
</dbReference>
<feature type="region of interest" description="Disordered" evidence="9">
    <location>
        <begin position="613"/>
        <end position="1083"/>
    </location>
</feature>
<feature type="region of interest" description="Disordered" evidence="9">
    <location>
        <begin position="308"/>
        <end position="379"/>
    </location>
</feature>
<comment type="subcellular location">
    <subcellularLocation>
        <location evidence="2 8">Cytoplasm</location>
    </subcellularLocation>
</comment>
<feature type="compositionally biased region" description="Low complexity" evidence="9">
    <location>
        <begin position="934"/>
        <end position="945"/>
    </location>
</feature>
<protein>
    <recommendedName>
        <fullName evidence="4 8">Stress response protein NST1</fullName>
    </recommendedName>
</protein>
<feature type="region of interest" description="Disordered" evidence="9">
    <location>
        <begin position="1"/>
        <end position="226"/>
    </location>
</feature>
<feature type="compositionally biased region" description="Acidic residues" evidence="9">
    <location>
        <begin position="491"/>
        <end position="518"/>
    </location>
</feature>
<feature type="region of interest" description="Disordered" evidence="9">
    <location>
        <begin position="478"/>
        <end position="521"/>
    </location>
</feature>
<organism evidence="10 11">
    <name type="scientific">Pyricularia oryzae</name>
    <name type="common">Rice blast fungus</name>
    <name type="synonym">Magnaporthe oryzae</name>
    <dbReference type="NCBI Taxonomy" id="318829"/>
    <lineage>
        <taxon>Eukaryota</taxon>
        <taxon>Fungi</taxon>
        <taxon>Dikarya</taxon>
        <taxon>Ascomycota</taxon>
        <taxon>Pezizomycotina</taxon>
        <taxon>Sordariomycetes</taxon>
        <taxon>Sordariomycetidae</taxon>
        <taxon>Magnaporthales</taxon>
        <taxon>Pyriculariaceae</taxon>
        <taxon>Pyricularia</taxon>
    </lineage>
</organism>
<sequence length="1311" mass="143728">MKGNRRQPAVASQPTSPASPTPSKGTSKYANRDGSKIISVPKPSLSVETPQPSPTVSASMPPPTAGKGQPPSTAPTAPSGSNASGGEAAPTVNRKKAKRRAKLAAKAAAEAGLSGDNLSNGVAAHSASSSLPKQPSDAGHSDNEGEALSRPSQTNGHTSTGASKSKKGRKSKNEDGRFMDSAGSATGSNHHAEMRRPPSPIPHASPGRASGISKEKIWNTSSQEERQRIKEFWLGLGEEERKSLVKVEKDAVLKKMKEQQKQTCSCTVCGRKRTAIEEELEGLYDAYYEELESFANQPNPNGDVPPMLGPTGHFGSTAYTSQIMPSKYPPRQPSRGRIVEHCGDDEDDDGEDEYSEEELDDDEDYSDDEEPEEMHRQRPTEYQTDFFNFGNSLTVQGTRFHESLNSLPPYAKSYMEQVLKYVFRRDVDHSLGGILTVADDLLKNDGKKFIEMMEQLAERRMQREEDAKEQFARNYHINGNNYPAHAHPPPPEDDEEYEDEEEEEEYDSQDEEYDEEEVQTNPVHCACHCPCRGGDYGDAGMSASADDGSYQDHGQESHAKQHRHLQDSMTEEQRMEEGRRMFQIFAARMFEQRVLTAYREKVAKERQEKLLEELAQEDRETEKRKAKKQKEAQKRRDKALQKKQAQAEEKARKDAEKAAEEAERLAEEQRRQEEQRQKNEERKKKKEAQRKAEEEERQRKEAERLRRAQEQKERQAEQDRKAREAKEKEKKAKEEAKQREKAARELKEREARERKEKADKERLEKEAKIKAEKEAREAQRKAERASQKATTLANVPVPTGPARRQSQAPNPAPALPQSQQASVASPQLPTAVPALPKLPTPQKPRRTSQQEPFTSGFAAQQVHGQGAGQYPAPPKAATPVHTSPGPGGLLSKGSSSQGQSLHSQATSPLGTSLPTSTSLPTPFGMPHPPPNQHYPPGIGPLNAPPGLGGPRLFNDYPEQMYQQSPFGFRQATQQHPQLPPGLGIPMGPGRGLGHGPPPPPGLSAQQSDFPNMPASIFGSIPKEPSPLSSHSRQASANFDSPIAATPIARPTPIGRPGSVVQGRRGSSDSPGRPGQPGQDNLEEISAPHLGSSALLDDLDEPLMDDFMQDTRSARRSIPGPPQSSRFPPPAVGSFPMSNSPFGPSLWSQPGPSLVNQGFGGSFGQPAPPPGFNSLSDALSVNSPWTFASRPPPRHNLPQMRKVLIQACLDLASTKTPLLDEKAEDPSRRYLPITAVKKCVDTKFASGSTFTVDDLMSMTNTEGNANNGGGSFDTQEFDGELCVRWVPDDIGDSRTVGRSVGEIGSPIVGSRG</sequence>
<evidence type="ECO:0000313" key="10">
    <source>
        <dbReference type="EMBL" id="QBZ53845.1"/>
    </source>
</evidence>
<comment type="similarity">
    <text evidence="3 8">Belongs to the NST1 family.</text>
</comment>
<evidence type="ECO:0000313" key="11">
    <source>
        <dbReference type="Proteomes" id="UP000294847"/>
    </source>
</evidence>
<comment type="function">
    <text evidence="1 8">May act as a negative regulator of salt tolerance.</text>
</comment>
<evidence type="ECO:0000256" key="9">
    <source>
        <dbReference type="SAM" id="MobiDB-lite"/>
    </source>
</evidence>
<feature type="compositionally biased region" description="Low complexity" evidence="9">
    <location>
        <begin position="68"/>
        <end position="86"/>
    </location>
</feature>
<dbReference type="SMR" id="A0A4V1C4R9"/>
<accession>A0A4V1C4R9</accession>
<feature type="compositionally biased region" description="Low complexity" evidence="9">
    <location>
        <begin position="805"/>
        <end position="829"/>
    </location>
</feature>
<evidence type="ECO:0000256" key="3">
    <source>
        <dbReference type="ARBA" id="ARBA00007112"/>
    </source>
</evidence>
<feature type="compositionally biased region" description="Low complexity" evidence="9">
    <location>
        <begin position="8"/>
        <end position="27"/>
    </location>
</feature>
<dbReference type="VEuPathDB" id="FungiDB:M_BR32_EuGene_00083701"/>
<evidence type="ECO:0000256" key="1">
    <source>
        <dbReference type="ARBA" id="ARBA00002545"/>
    </source>
</evidence>
<reference evidence="10 11" key="1">
    <citation type="journal article" date="2019" name="Mol. Biol. Evol.">
        <title>Blast fungal genomes show frequent chromosomal changes, gene gains and losses, and effector gene turnover.</title>
        <authorList>
            <person name="Gomez Luciano L.B."/>
            <person name="Jason Tsai I."/>
            <person name="Chuma I."/>
            <person name="Tosa Y."/>
            <person name="Chen Y.H."/>
            <person name="Li J.Y."/>
            <person name="Li M.Y."/>
            <person name="Jade Lu M.Y."/>
            <person name="Nakayashiki H."/>
            <person name="Li W.H."/>
        </authorList>
    </citation>
    <scope>NUCLEOTIDE SEQUENCE [LARGE SCALE GENOMIC DNA]</scope>
    <source>
        <strain evidence="10">MZ5-1-6</strain>
    </source>
</reference>
<evidence type="ECO:0000256" key="8">
    <source>
        <dbReference type="RuleBase" id="RU049441"/>
    </source>
</evidence>
<feature type="compositionally biased region" description="Basic and acidic residues" evidence="9">
    <location>
        <begin position="689"/>
        <end position="786"/>
    </location>
</feature>
<feature type="compositionally biased region" description="Polar residues" evidence="9">
    <location>
        <begin position="116"/>
        <end position="133"/>
    </location>
</feature>
<dbReference type="CDD" id="cd06503">
    <property type="entry name" value="ATP-synt_Fo_b"/>
    <property type="match status" value="1"/>
</dbReference>
<dbReference type="Proteomes" id="UP000294847">
    <property type="component" value="Chromosome 1"/>
</dbReference>
<evidence type="ECO:0000256" key="7">
    <source>
        <dbReference type="ARBA" id="ARBA00023054"/>
    </source>
</evidence>
<feature type="compositionally biased region" description="Pro residues" evidence="9">
    <location>
        <begin position="923"/>
        <end position="933"/>
    </location>
</feature>
<keyword evidence="5 8" id="KW-0963">Cytoplasm</keyword>
<dbReference type="PANTHER" id="PTHR31780">
    <property type="entry name" value="STRESS RESPONSE PROTEIN NST1-RELATED"/>
    <property type="match status" value="1"/>
</dbReference>
<feature type="compositionally biased region" description="Basic and acidic residues" evidence="9">
    <location>
        <begin position="213"/>
        <end position="226"/>
    </location>
</feature>
<gene>
    <name evidence="10" type="ORF">PoMZ_09535</name>
</gene>
<feature type="compositionally biased region" description="Basic residues" evidence="9">
    <location>
        <begin position="93"/>
        <end position="103"/>
    </location>
</feature>
<name>A0A4V1C4R9_PYROR</name>
<feature type="region of interest" description="Disordered" evidence="9">
    <location>
        <begin position="542"/>
        <end position="576"/>
    </location>
</feature>
<dbReference type="InterPro" id="IPR051195">
    <property type="entry name" value="Fungal_stress_NST1"/>
</dbReference>
<evidence type="ECO:0000256" key="5">
    <source>
        <dbReference type="ARBA" id="ARBA00022490"/>
    </source>
</evidence>
<dbReference type="GO" id="GO:0005737">
    <property type="term" value="C:cytoplasm"/>
    <property type="evidence" value="ECO:0007669"/>
    <property type="project" value="UniProtKB-SubCell"/>
</dbReference>
<proteinExistence type="inferred from homology"/>
<feature type="compositionally biased region" description="Basic and acidic residues" evidence="9">
    <location>
        <begin position="613"/>
        <end position="682"/>
    </location>
</feature>
<evidence type="ECO:0000256" key="4">
    <source>
        <dbReference type="ARBA" id="ARBA00020733"/>
    </source>
</evidence>
<keyword evidence="7 8" id="KW-0175">Coiled coil</keyword>
<feature type="compositionally biased region" description="Polar residues" evidence="9">
    <location>
        <begin position="46"/>
        <end position="58"/>
    </location>
</feature>
<feature type="compositionally biased region" description="Polar residues" evidence="9">
    <location>
        <begin position="1026"/>
        <end position="1038"/>
    </location>
</feature>